<dbReference type="InterPro" id="IPR036034">
    <property type="entry name" value="PDZ_sf"/>
</dbReference>
<gene>
    <name evidence="1" type="ORF">GCM10011273_34810</name>
</gene>
<evidence type="ECO:0000313" key="1">
    <source>
        <dbReference type="EMBL" id="GGZ45064.1"/>
    </source>
</evidence>
<organism evidence="1 2">
    <name type="scientific">Asticcacaulis endophyticus</name>
    <dbReference type="NCBI Taxonomy" id="1395890"/>
    <lineage>
        <taxon>Bacteria</taxon>
        <taxon>Pseudomonadati</taxon>
        <taxon>Pseudomonadota</taxon>
        <taxon>Alphaproteobacteria</taxon>
        <taxon>Caulobacterales</taxon>
        <taxon>Caulobacteraceae</taxon>
        <taxon>Asticcacaulis</taxon>
    </lineage>
</organism>
<keyword evidence="2" id="KW-1185">Reference proteome</keyword>
<reference evidence="1" key="2">
    <citation type="submission" date="2020-09" db="EMBL/GenBank/DDBJ databases">
        <authorList>
            <person name="Sun Q."/>
            <person name="Kim S."/>
        </authorList>
    </citation>
    <scope>NUCLEOTIDE SEQUENCE</scope>
    <source>
        <strain evidence="1">KCTC 32296</strain>
    </source>
</reference>
<comment type="caution">
    <text evidence="1">The sequence shown here is derived from an EMBL/GenBank/DDBJ whole genome shotgun (WGS) entry which is preliminary data.</text>
</comment>
<accession>A0A918QFI3</accession>
<proteinExistence type="predicted"/>
<dbReference type="Gene3D" id="2.30.42.10">
    <property type="match status" value="1"/>
</dbReference>
<evidence type="ECO:0008006" key="3">
    <source>
        <dbReference type="Google" id="ProtNLM"/>
    </source>
</evidence>
<name>A0A918QFI3_9CAUL</name>
<dbReference type="Proteomes" id="UP000662572">
    <property type="component" value="Unassembled WGS sequence"/>
</dbReference>
<dbReference type="EMBL" id="BMZB01000008">
    <property type="protein sequence ID" value="GGZ45064.1"/>
    <property type="molecule type" value="Genomic_DNA"/>
</dbReference>
<dbReference type="InterPro" id="IPR027268">
    <property type="entry name" value="Peptidase_M4/M1_CTD_sf"/>
</dbReference>
<evidence type="ECO:0000313" key="2">
    <source>
        <dbReference type="Proteomes" id="UP000662572"/>
    </source>
</evidence>
<dbReference type="RefSeq" id="WP_189489042.1">
    <property type="nucleotide sequence ID" value="NZ_BMZB01000008.1"/>
</dbReference>
<reference evidence="1" key="1">
    <citation type="journal article" date="2014" name="Int. J. Syst. Evol. Microbiol.">
        <title>Complete genome sequence of Corynebacterium casei LMG S-19264T (=DSM 44701T), isolated from a smear-ripened cheese.</title>
        <authorList>
            <consortium name="US DOE Joint Genome Institute (JGI-PGF)"/>
            <person name="Walter F."/>
            <person name="Albersmeier A."/>
            <person name="Kalinowski J."/>
            <person name="Ruckert C."/>
        </authorList>
    </citation>
    <scope>NUCLEOTIDE SEQUENCE</scope>
    <source>
        <strain evidence="1">KCTC 32296</strain>
    </source>
</reference>
<dbReference type="AlphaFoldDB" id="A0A918QFI3"/>
<dbReference type="Gene3D" id="1.10.390.10">
    <property type="entry name" value="Neutral Protease Domain 2"/>
    <property type="match status" value="1"/>
</dbReference>
<dbReference type="SUPFAM" id="SSF50156">
    <property type="entry name" value="PDZ domain-like"/>
    <property type="match status" value="1"/>
</dbReference>
<protein>
    <recommendedName>
        <fullName evidence="3">Peptidase M61 catalytic domain-containing protein</fullName>
    </recommendedName>
</protein>
<sequence length="293" mass="32635">MLEFGQGRMDDASRQLMFTHEMIHHFIGQLNGDSSAVAWYGEGLAEFYKLRLPLDAGLVHVHDIGREINYMTSTYYASSLIATPYDEIAKARWDGSDAQGIPYSRGFMYFADLNENIRTKSQGKRSLDNLVLAMLERKRSGQSYDETAWRALVLKELGQSGVDSLDQMLQGQMIVPESNAFGSCFERHRLTRSRTDLGMSEDSFLMTPYKVTQIVPGSAAGKSGLQNNDAIISYTGIRERIAHSASNVVADSVVNIVALRDGKPTLFSFSTESAMITEYIWALKPGSHDKCAF</sequence>